<dbReference type="AlphaFoldDB" id="A0A2P2N9A6"/>
<proteinExistence type="predicted"/>
<reference evidence="1" key="1">
    <citation type="submission" date="2018-02" db="EMBL/GenBank/DDBJ databases">
        <title>Rhizophora mucronata_Transcriptome.</title>
        <authorList>
            <person name="Meera S.P."/>
            <person name="Sreeshan A."/>
            <person name="Augustine A."/>
        </authorList>
    </citation>
    <scope>NUCLEOTIDE SEQUENCE</scope>
    <source>
        <tissue evidence="1">Leaf</tissue>
    </source>
</reference>
<sequence length="23" mass="2689">MQLQCHPTIIKFYNTLCCMQLCG</sequence>
<accession>A0A2P2N9A6</accession>
<protein>
    <submittedName>
        <fullName evidence="1">Uncharacterized protein</fullName>
    </submittedName>
</protein>
<organism evidence="1">
    <name type="scientific">Rhizophora mucronata</name>
    <name type="common">Asiatic mangrove</name>
    <dbReference type="NCBI Taxonomy" id="61149"/>
    <lineage>
        <taxon>Eukaryota</taxon>
        <taxon>Viridiplantae</taxon>
        <taxon>Streptophyta</taxon>
        <taxon>Embryophyta</taxon>
        <taxon>Tracheophyta</taxon>
        <taxon>Spermatophyta</taxon>
        <taxon>Magnoliopsida</taxon>
        <taxon>eudicotyledons</taxon>
        <taxon>Gunneridae</taxon>
        <taxon>Pentapetalae</taxon>
        <taxon>rosids</taxon>
        <taxon>fabids</taxon>
        <taxon>Malpighiales</taxon>
        <taxon>Rhizophoraceae</taxon>
        <taxon>Rhizophora</taxon>
    </lineage>
</organism>
<evidence type="ECO:0000313" key="1">
    <source>
        <dbReference type="EMBL" id="MBX39059.1"/>
    </source>
</evidence>
<name>A0A2P2N9A6_RHIMU</name>
<dbReference type="EMBL" id="GGEC01058575">
    <property type="protein sequence ID" value="MBX39059.1"/>
    <property type="molecule type" value="Transcribed_RNA"/>
</dbReference>